<comment type="caution">
    <text evidence="1">The sequence shown here is derived from an EMBL/GenBank/DDBJ whole genome shotgun (WGS) entry which is preliminary data.</text>
</comment>
<sequence>MDTSSEDHTDVGALVRDEATGRRGLYMGTSGPYAMLRPLGGGREWEVRPEDVRAEVSVYPHVADVARARGALRMHVAECGECAPGEPCALGRSLRLACEEAR</sequence>
<protein>
    <submittedName>
        <fullName evidence="1">Uncharacterized protein</fullName>
    </submittedName>
</protein>
<reference evidence="2" key="1">
    <citation type="submission" date="2023-07" db="EMBL/GenBank/DDBJ databases">
        <title>30 novel species of actinomycetes from the DSMZ collection.</title>
        <authorList>
            <person name="Nouioui I."/>
        </authorList>
    </citation>
    <scope>NUCLEOTIDE SEQUENCE [LARGE SCALE GENOMIC DNA]</scope>
    <source>
        <strain evidence="2">DSM 44917</strain>
    </source>
</reference>
<gene>
    <name evidence="1" type="ORF">RM780_13235</name>
</gene>
<evidence type="ECO:0000313" key="2">
    <source>
        <dbReference type="Proteomes" id="UP001183388"/>
    </source>
</evidence>
<evidence type="ECO:0000313" key="1">
    <source>
        <dbReference type="EMBL" id="MDT0307920.1"/>
    </source>
</evidence>
<dbReference type="EMBL" id="JAVREN010000016">
    <property type="protein sequence ID" value="MDT0307920.1"/>
    <property type="molecule type" value="Genomic_DNA"/>
</dbReference>
<name>A0ABU2L8U5_9ACTN</name>
<accession>A0ABU2L8U5</accession>
<proteinExistence type="predicted"/>
<organism evidence="1 2">
    <name type="scientific">Streptomyces boetiae</name>
    <dbReference type="NCBI Taxonomy" id="3075541"/>
    <lineage>
        <taxon>Bacteria</taxon>
        <taxon>Bacillati</taxon>
        <taxon>Actinomycetota</taxon>
        <taxon>Actinomycetes</taxon>
        <taxon>Kitasatosporales</taxon>
        <taxon>Streptomycetaceae</taxon>
        <taxon>Streptomyces</taxon>
    </lineage>
</organism>
<dbReference type="Proteomes" id="UP001183388">
    <property type="component" value="Unassembled WGS sequence"/>
</dbReference>
<keyword evidence="2" id="KW-1185">Reference proteome</keyword>
<dbReference type="RefSeq" id="WP_311630874.1">
    <property type="nucleotide sequence ID" value="NZ_JAVREN010000016.1"/>
</dbReference>